<gene>
    <name evidence="1" type="ORF">LCGC14_1611070</name>
</gene>
<sequence length="217" mass="23240">MILDKNTDKNFKAMLGKTGDATFQVPIIDSSSRHLVALTDGEHEIHDGRAFTAFFAITTAGTNGHRSGIYIKTPATPDIHMLFSGSSSTAANITISEAPTIAANTGTAAGVIFNRKRESANTSSVFDNATTPAENKFTTINESQFAGDGTWNTGTILRQQPLSIGVGPRPAGGDSRDQAEYVLKPNTKYVLLITNTAASANDHLVQLDWYEHISLEP</sequence>
<name>A0A0F9KP02_9ZZZZ</name>
<dbReference type="AlphaFoldDB" id="A0A0F9KP02"/>
<reference evidence="1" key="1">
    <citation type="journal article" date="2015" name="Nature">
        <title>Complex archaea that bridge the gap between prokaryotes and eukaryotes.</title>
        <authorList>
            <person name="Spang A."/>
            <person name="Saw J.H."/>
            <person name="Jorgensen S.L."/>
            <person name="Zaremba-Niedzwiedzka K."/>
            <person name="Martijn J."/>
            <person name="Lind A.E."/>
            <person name="van Eijk R."/>
            <person name="Schleper C."/>
            <person name="Guy L."/>
            <person name="Ettema T.J."/>
        </authorList>
    </citation>
    <scope>NUCLEOTIDE SEQUENCE</scope>
</reference>
<protein>
    <submittedName>
        <fullName evidence="1">Uncharacterized protein</fullName>
    </submittedName>
</protein>
<dbReference type="EMBL" id="LAZR01013043">
    <property type="protein sequence ID" value="KKM23843.1"/>
    <property type="molecule type" value="Genomic_DNA"/>
</dbReference>
<evidence type="ECO:0000313" key="1">
    <source>
        <dbReference type="EMBL" id="KKM23843.1"/>
    </source>
</evidence>
<accession>A0A0F9KP02</accession>
<comment type="caution">
    <text evidence="1">The sequence shown here is derived from an EMBL/GenBank/DDBJ whole genome shotgun (WGS) entry which is preliminary data.</text>
</comment>
<organism evidence="1">
    <name type="scientific">marine sediment metagenome</name>
    <dbReference type="NCBI Taxonomy" id="412755"/>
    <lineage>
        <taxon>unclassified sequences</taxon>
        <taxon>metagenomes</taxon>
        <taxon>ecological metagenomes</taxon>
    </lineage>
</organism>
<proteinExistence type="predicted"/>